<gene>
    <name evidence="3" type="ORF">GCM10009810_15560</name>
</gene>
<dbReference type="EMBL" id="BAAAPN010000037">
    <property type="protein sequence ID" value="GAA1756876.1"/>
    <property type="molecule type" value="Genomic_DNA"/>
</dbReference>
<evidence type="ECO:0000313" key="3">
    <source>
        <dbReference type="EMBL" id="GAA1756876.1"/>
    </source>
</evidence>
<dbReference type="InterPro" id="IPR020084">
    <property type="entry name" value="NUDIX_hydrolase_CS"/>
</dbReference>
<dbReference type="InterPro" id="IPR000086">
    <property type="entry name" value="NUDIX_hydrolase_dom"/>
</dbReference>
<dbReference type="InterPro" id="IPR036388">
    <property type="entry name" value="WH-like_DNA-bd_sf"/>
</dbReference>
<reference evidence="4" key="1">
    <citation type="journal article" date="2019" name="Int. J. Syst. Evol. Microbiol.">
        <title>The Global Catalogue of Microorganisms (GCM) 10K type strain sequencing project: providing services to taxonomists for standard genome sequencing and annotation.</title>
        <authorList>
            <consortium name="The Broad Institute Genomics Platform"/>
            <consortium name="The Broad Institute Genome Sequencing Center for Infectious Disease"/>
            <person name="Wu L."/>
            <person name="Ma J."/>
        </authorList>
    </citation>
    <scope>NUCLEOTIDE SEQUENCE [LARGE SCALE GENOMIC DNA]</scope>
    <source>
        <strain evidence="4">JCM 15591</strain>
    </source>
</reference>
<keyword evidence="1 3" id="KW-0378">Hydrolase</keyword>
<dbReference type="SUPFAM" id="SSF46785">
    <property type="entry name" value="Winged helix' DNA-binding domain"/>
    <property type="match status" value="1"/>
</dbReference>
<dbReference type="Gene3D" id="1.10.10.10">
    <property type="entry name" value="Winged helix-like DNA-binding domain superfamily/Winged helix DNA-binding domain"/>
    <property type="match status" value="1"/>
</dbReference>
<organism evidence="3 4">
    <name type="scientific">Nostocoides vanveenii</name>
    <dbReference type="NCBI Taxonomy" id="330835"/>
    <lineage>
        <taxon>Bacteria</taxon>
        <taxon>Bacillati</taxon>
        <taxon>Actinomycetota</taxon>
        <taxon>Actinomycetes</taxon>
        <taxon>Micrococcales</taxon>
        <taxon>Intrasporangiaceae</taxon>
        <taxon>Nostocoides</taxon>
    </lineage>
</organism>
<accession>A0ABP4WSV0</accession>
<dbReference type="InterPro" id="IPR054105">
    <property type="entry name" value="WHD_NrtR"/>
</dbReference>
<comment type="caution">
    <text evidence="3">The sequence shown here is derived from an EMBL/GenBank/DDBJ whole genome shotgun (WGS) entry which is preliminary data.</text>
</comment>
<feature type="domain" description="Nudix hydrolase" evidence="2">
    <location>
        <begin position="13"/>
        <end position="148"/>
    </location>
</feature>
<evidence type="ECO:0000313" key="4">
    <source>
        <dbReference type="Proteomes" id="UP001501475"/>
    </source>
</evidence>
<dbReference type="PANTHER" id="PTHR43736:SF4">
    <property type="entry name" value="SLR1690 PROTEIN"/>
    <property type="match status" value="1"/>
</dbReference>
<evidence type="ECO:0000259" key="2">
    <source>
        <dbReference type="PROSITE" id="PS51462"/>
    </source>
</evidence>
<keyword evidence="4" id="KW-1185">Reference proteome</keyword>
<proteinExistence type="predicted"/>
<evidence type="ECO:0000256" key="1">
    <source>
        <dbReference type="ARBA" id="ARBA00022801"/>
    </source>
</evidence>
<dbReference type="InterPro" id="IPR015797">
    <property type="entry name" value="NUDIX_hydrolase-like_dom_sf"/>
</dbReference>
<dbReference type="Proteomes" id="UP001501475">
    <property type="component" value="Unassembled WGS sequence"/>
</dbReference>
<dbReference type="Pfam" id="PF00293">
    <property type="entry name" value="NUDIX"/>
    <property type="match status" value="1"/>
</dbReference>
<name>A0ABP4WSV0_9MICO</name>
<dbReference type="PANTHER" id="PTHR43736">
    <property type="entry name" value="ADP-RIBOSE PYROPHOSPHATASE"/>
    <property type="match status" value="1"/>
</dbReference>
<sequence length="252" mass="26831">MSAAKRSGESYPPFAVTVDLAVFTIHEGTLAVLLVQRGDDPFAGHWALPGGFVGIAEDAASAAWRELAEETGLERFSGHLEQLATYSAPDRDPRMRVVSVAHVAFAPGLARSGPTAGSDAAAARWWPVEDLGLDADAPGEGSVDLAFDHADILRDALERVRSKIEYTTLAAQFADEPFTLADLRRVYAAVWGAAPDLGNFRRKVLSTPGFVVATEGRDEGDGRLGRPALLYRRGPATTLQPAMLRPDGPPAG</sequence>
<dbReference type="Gene3D" id="3.90.79.10">
    <property type="entry name" value="Nucleoside Triphosphate Pyrophosphohydrolase"/>
    <property type="match status" value="1"/>
</dbReference>
<dbReference type="RefSeq" id="WP_344064436.1">
    <property type="nucleotide sequence ID" value="NZ_BAAAPN010000037.1"/>
</dbReference>
<dbReference type="Pfam" id="PF21906">
    <property type="entry name" value="WHD_NrtR"/>
    <property type="match status" value="1"/>
</dbReference>
<protein>
    <submittedName>
        <fullName evidence="3">NUDIX hydrolase</fullName>
    </submittedName>
</protein>
<dbReference type="CDD" id="cd18873">
    <property type="entry name" value="NUDIX_NadM_like"/>
    <property type="match status" value="1"/>
</dbReference>
<dbReference type="PROSITE" id="PS00893">
    <property type="entry name" value="NUDIX_BOX"/>
    <property type="match status" value="1"/>
</dbReference>
<dbReference type="SUPFAM" id="SSF55811">
    <property type="entry name" value="Nudix"/>
    <property type="match status" value="1"/>
</dbReference>
<dbReference type="InterPro" id="IPR036390">
    <property type="entry name" value="WH_DNA-bd_sf"/>
</dbReference>
<dbReference type="PROSITE" id="PS51462">
    <property type="entry name" value="NUDIX"/>
    <property type="match status" value="1"/>
</dbReference>
<dbReference type="GO" id="GO:0016787">
    <property type="term" value="F:hydrolase activity"/>
    <property type="evidence" value="ECO:0007669"/>
    <property type="project" value="UniProtKB-KW"/>
</dbReference>